<proteinExistence type="predicted"/>
<dbReference type="Gene3D" id="3.30.870.10">
    <property type="entry name" value="Endonuclease Chain A"/>
    <property type="match status" value="2"/>
</dbReference>
<dbReference type="CDD" id="cd09113">
    <property type="entry name" value="PLDc_ymdC_like_2"/>
    <property type="match status" value="1"/>
</dbReference>
<reference evidence="2" key="2">
    <citation type="submission" date="2021-04" db="EMBL/GenBank/DDBJ databases">
        <authorList>
            <person name="Gilroy R."/>
        </authorList>
    </citation>
    <scope>NUCLEOTIDE SEQUENCE</scope>
    <source>
        <strain evidence="2">CHK160-9182</strain>
    </source>
</reference>
<gene>
    <name evidence="2" type="ORF">H9889_02315</name>
</gene>
<dbReference type="AlphaFoldDB" id="A0A9D1Q4X1"/>
<dbReference type="PANTHER" id="PTHR21248:SF12">
    <property type="entry name" value="CARDIOLIPIN SYNTHASE C"/>
    <property type="match status" value="1"/>
</dbReference>
<organism evidence="2 3">
    <name type="scientific">Candidatus Ignatzschineria merdigallinarum</name>
    <dbReference type="NCBI Taxonomy" id="2838621"/>
    <lineage>
        <taxon>Bacteria</taxon>
        <taxon>Pseudomonadati</taxon>
        <taxon>Pseudomonadota</taxon>
        <taxon>Gammaproteobacteria</taxon>
        <taxon>Cardiobacteriales</taxon>
        <taxon>Ignatzschineriaceae</taxon>
        <taxon>Ignatzschineria</taxon>
    </lineage>
</organism>
<protein>
    <submittedName>
        <fullName evidence="2">Phospholipase D family protein</fullName>
    </submittedName>
</protein>
<dbReference type="InterPro" id="IPR025202">
    <property type="entry name" value="PLD-like_dom"/>
</dbReference>
<dbReference type="Proteomes" id="UP000823934">
    <property type="component" value="Unassembled WGS sequence"/>
</dbReference>
<accession>A0A9D1Q4X1</accession>
<dbReference type="SMART" id="SM00155">
    <property type="entry name" value="PLDc"/>
    <property type="match status" value="2"/>
</dbReference>
<dbReference type="GO" id="GO:0032049">
    <property type="term" value="P:cardiolipin biosynthetic process"/>
    <property type="evidence" value="ECO:0007669"/>
    <property type="project" value="UniProtKB-ARBA"/>
</dbReference>
<reference evidence="2" key="1">
    <citation type="journal article" date="2021" name="PeerJ">
        <title>Extensive microbial diversity within the chicken gut microbiome revealed by metagenomics and culture.</title>
        <authorList>
            <person name="Gilroy R."/>
            <person name="Ravi A."/>
            <person name="Getino M."/>
            <person name="Pursley I."/>
            <person name="Horton D.L."/>
            <person name="Alikhan N.F."/>
            <person name="Baker D."/>
            <person name="Gharbi K."/>
            <person name="Hall N."/>
            <person name="Watson M."/>
            <person name="Adriaenssens E.M."/>
            <person name="Foster-Nyarko E."/>
            <person name="Jarju S."/>
            <person name="Secka A."/>
            <person name="Antonio M."/>
            <person name="Oren A."/>
            <person name="Chaudhuri R.R."/>
            <person name="La Ragione R."/>
            <person name="Hildebrand F."/>
            <person name="Pallen M.J."/>
        </authorList>
    </citation>
    <scope>NUCLEOTIDE SEQUENCE</scope>
    <source>
        <strain evidence="2">CHK160-9182</strain>
    </source>
</reference>
<name>A0A9D1Q4X1_9GAMM</name>
<dbReference type="CDD" id="cd09111">
    <property type="entry name" value="PLDc_ymdC_like_1"/>
    <property type="match status" value="1"/>
</dbReference>
<dbReference type="GO" id="GO:0030572">
    <property type="term" value="F:phosphatidyltransferase activity"/>
    <property type="evidence" value="ECO:0007669"/>
    <property type="project" value="UniProtKB-ARBA"/>
</dbReference>
<feature type="domain" description="PLD phosphodiesterase" evidence="1">
    <location>
        <begin position="413"/>
        <end position="440"/>
    </location>
</feature>
<dbReference type="SUPFAM" id="SSF56024">
    <property type="entry name" value="Phospholipase D/nuclease"/>
    <property type="match status" value="2"/>
</dbReference>
<evidence type="ECO:0000313" key="3">
    <source>
        <dbReference type="Proteomes" id="UP000823934"/>
    </source>
</evidence>
<dbReference type="PROSITE" id="PS50035">
    <property type="entry name" value="PLD"/>
    <property type="match status" value="2"/>
</dbReference>
<dbReference type="InterPro" id="IPR001736">
    <property type="entry name" value="PLipase_D/transphosphatidylase"/>
</dbReference>
<dbReference type="Pfam" id="PF13091">
    <property type="entry name" value="PLDc_2"/>
    <property type="match status" value="2"/>
</dbReference>
<evidence type="ECO:0000313" key="2">
    <source>
        <dbReference type="EMBL" id="HIW06149.1"/>
    </source>
</evidence>
<dbReference type="PANTHER" id="PTHR21248">
    <property type="entry name" value="CARDIOLIPIN SYNTHASE"/>
    <property type="match status" value="1"/>
</dbReference>
<sequence length="522" mass="58900">MATIGQFIKIFLIIVVLVILALSVLAACAVKPLPKLEQVESRAIPPSENTMLAQILMTEKPEDNSLTGVFVLGDPLDAFVARSALLNVAEESIDLQYYIWRPDTSGMMLLRDIYAAAERGVRVRLLLDDNNTRGMDDLLSILNDHPNIEIRLFNPFTNRKVRFLGYLIDFKRLNHRMHNKSLIVDGQVAITGGRNIGDEYFAAGDGMVFSDLDVITIGKIVPELSRDFDNYWNSVLSYPAEQIITKEYGSDYLAALDKLRRTKYRADVETYETALMSSTLLEKMINHDIRWEWSNALLISDPPSKALGVWSKNDFHKPLVQAIGDIRQEIFFVSPYFVPTGEGTKFLIDLVESGISVSVLTNSYDATDVAFVHAGYANYRKQLIDAGVKIYELKATYADDVPDVRDKGLVGSSASSLHAKTFVVDKSRLFVGSLNLDPRSAKINTEMGVVILNEDLSQRIDQKIHEQLLERSYQVVSEKGKLRWLVYENGELMKSYDVEPNTNAFERGLMKVLTWLPIEWLL</sequence>
<evidence type="ECO:0000259" key="1">
    <source>
        <dbReference type="PROSITE" id="PS50035"/>
    </source>
</evidence>
<feature type="domain" description="PLD phosphodiesterase" evidence="1">
    <location>
        <begin position="173"/>
        <end position="200"/>
    </location>
</feature>
<dbReference type="EMBL" id="DXHP01000054">
    <property type="protein sequence ID" value="HIW06149.1"/>
    <property type="molecule type" value="Genomic_DNA"/>
</dbReference>
<comment type="caution">
    <text evidence="2">The sequence shown here is derived from an EMBL/GenBank/DDBJ whole genome shotgun (WGS) entry which is preliminary data.</text>
</comment>